<proteinExistence type="predicted"/>
<accession>A0A5B7HVA9</accession>
<dbReference type="AlphaFoldDB" id="A0A5B7HVA9"/>
<organism evidence="2 3">
    <name type="scientific">Portunus trituberculatus</name>
    <name type="common">Swimming crab</name>
    <name type="synonym">Neptunus trituberculatus</name>
    <dbReference type="NCBI Taxonomy" id="210409"/>
    <lineage>
        <taxon>Eukaryota</taxon>
        <taxon>Metazoa</taxon>
        <taxon>Ecdysozoa</taxon>
        <taxon>Arthropoda</taxon>
        <taxon>Crustacea</taxon>
        <taxon>Multicrustacea</taxon>
        <taxon>Malacostraca</taxon>
        <taxon>Eumalacostraca</taxon>
        <taxon>Eucarida</taxon>
        <taxon>Decapoda</taxon>
        <taxon>Pleocyemata</taxon>
        <taxon>Brachyura</taxon>
        <taxon>Eubrachyura</taxon>
        <taxon>Portunoidea</taxon>
        <taxon>Portunidae</taxon>
        <taxon>Portuninae</taxon>
        <taxon>Portunus</taxon>
    </lineage>
</organism>
<reference evidence="2 3" key="1">
    <citation type="submission" date="2019-05" db="EMBL/GenBank/DDBJ databases">
        <title>Another draft genome of Portunus trituberculatus and its Hox gene families provides insights of decapod evolution.</title>
        <authorList>
            <person name="Jeong J.-H."/>
            <person name="Song I."/>
            <person name="Kim S."/>
            <person name="Choi T."/>
            <person name="Kim D."/>
            <person name="Ryu S."/>
            <person name="Kim W."/>
        </authorList>
    </citation>
    <scope>NUCLEOTIDE SEQUENCE [LARGE SCALE GENOMIC DNA]</scope>
    <source>
        <tissue evidence="2">Muscle</tissue>
    </source>
</reference>
<feature type="region of interest" description="Disordered" evidence="1">
    <location>
        <begin position="23"/>
        <end position="43"/>
    </location>
</feature>
<dbReference type="Proteomes" id="UP000324222">
    <property type="component" value="Unassembled WGS sequence"/>
</dbReference>
<evidence type="ECO:0000256" key="1">
    <source>
        <dbReference type="SAM" id="MobiDB-lite"/>
    </source>
</evidence>
<name>A0A5B7HVA9_PORTR</name>
<keyword evidence="3" id="KW-1185">Reference proteome</keyword>
<protein>
    <submittedName>
        <fullName evidence="2">Uncharacterized protein</fullName>
    </submittedName>
</protein>
<evidence type="ECO:0000313" key="3">
    <source>
        <dbReference type="Proteomes" id="UP000324222"/>
    </source>
</evidence>
<gene>
    <name evidence="2" type="ORF">E2C01_068062</name>
</gene>
<sequence length="71" mass="7983">MKHNLTPRQNLSIKSEVLRAAGKLRPLPDQMTRRGGGSGQRSHVFFMTPRQHTACPPHLASLHRVDTPTFL</sequence>
<dbReference type="EMBL" id="VSRR010037389">
    <property type="protein sequence ID" value="MPC73725.1"/>
    <property type="molecule type" value="Genomic_DNA"/>
</dbReference>
<comment type="caution">
    <text evidence="2">The sequence shown here is derived from an EMBL/GenBank/DDBJ whole genome shotgun (WGS) entry which is preliminary data.</text>
</comment>
<evidence type="ECO:0000313" key="2">
    <source>
        <dbReference type="EMBL" id="MPC73725.1"/>
    </source>
</evidence>